<dbReference type="EMBL" id="AWXZ01000020">
    <property type="protein sequence ID" value="ESR25453.1"/>
    <property type="molecule type" value="Genomic_DNA"/>
</dbReference>
<keyword evidence="2" id="KW-0489">Methyltransferase</keyword>
<dbReference type="STRING" id="631454.N177_1748"/>
<dbReference type="GO" id="GO:0004719">
    <property type="term" value="F:protein-L-isoaspartate (D-aspartate) O-methyltransferase activity"/>
    <property type="evidence" value="ECO:0007669"/>
    <property type="project" value="UniProtKB-EC"/>
</dbReference>
<name>V4THE3_9HYPH</name>
<dbReference type="Gene3D" id="3.40.50.2020">
    <property type="match status" value="1"/>
</dbReference>
<keyword evidence="2" id="KW-0808">Transferase</keyword>
<dbReference type="GO" id="GO:0032259">
    <property type="term" value="P:methylation"/>
    <property type="evidence" value="ECO:0007669"/>
    <property type="project" value="UniProtKB-KW"/>
</dbReference>
<evidence type="ECO:0000259" key="1">
    <source>
        <dbReference type="Pfam" id="PF00156"/>
    </source>
</evidence>
<dbReference type="InterPro" id="IPR029057">
    <property type="entry name" value="PRTase-like"/>
</dbReference>
<dbReference type="SUPFAM" id="SSF53271">
    <property type="entry name" value="PRTase-like"/>
    <property type="match status" value="1"/>
</dbReference>
<dbReference type="PATRIC" id="fig|631454.5.peg.1727"/>
<evidence type="ECO:0000313" key="2">
    <source>
        <dbReference type="EMBL" id="ESR25453.1"/>
    </source>
</evidence>
<reference evidence="2 3" key="1">
    <citation type="journal article" date="2014" name="Genome Announc.">
        <title>Draft Genome Sequence of Lutibaculum baratangense Strain AMV1T, Isolated from a Mud Volcano in Andamans, India.</title>
        <authorList>
            <person name="Singh A."/>
            <person name="Sreenivas A."/>
            <person name="Sathyanarayana Reddy G."/>
            <person name="Pinnaka A.K."/>
            <person name="Shivaji S."/>
        </authorList>
    </citation>
    <scope>NUCLEOTIDE SEQUENCE [LARGE SCALE GENOMIC DNA]</scope>
    <source>
        <strain evidence="2 3">AMV1</strain>
    </source>
</reference>
<dbReference type="CDD" id="cd06223">
    <property type="entry name" value="PRTases_typeI"/>
    <property type="match status" value="1"/>
</dbReference>
<sequence>MDAGRALAAALRHLGPDQPVVLALPRGGVPVAAEIAASLGAPIDLILVRKIGVPVAPELAMGAVVDGSEPLVVRNDDVIAQIRISEAEFRRVMKEELAEIDRRRRLYLGDRPHPVLSGKTVIVTDDGIATGATMRAALQAVRGQNPKRLVLAVPVAPTSTLAELRDEADEIICLEDYEPFGAIGYSYDDFSQVSDQEVVGTLARFTRPAEEAASAPRDP</sequence>
<dbReference type="eggNOG" id="COG1926">
    <property type="taxonomic scope" value="Bacteria"/>
</dbReference>
<evidence type="ECO:0000313" key="3">
    <source>
        <dbReference type="Proteomes" id="UP000017819"/>
    </source>
</evidence>
<dbReference type="Gene3D" id="3.30.1310.20">
    <property type="entry name" value="PRTase-like"/>
    <property type="match status" value="1"/>
</dbReference>
<dbReference type="EC" id="2.1.1.77" evidence="2"/>
<feature type="domain" description="Phosphoribosyltransferase" evidence="1">
    <location>
        <begin position="4"/>
        <end position="182"/>
    </location>
</feature>
<organism evidence="2 3">
    <name type="scientific">Lutibaculum baratangense AMV1</name>
    <dbReference type="NCBI Taxonomy" id="631454"/>
    <lineage>
        <taxon>Bacteria</taxon>
        <taxon>Pseudomonadati</taxon>
        <taxon>Pseudomonadota</taxon>
        <taxon>Alphaproteobacteria</taxon>
        <taxon>Hyphomicrobiales</taxon>
        <taxon>Tepidamorphaceae</taxon>
        <taxon>Lutibaculum</taxon>
    </lineage>
</organism>
<gene>
    <name evidence="2" type="ORF">N177_1748</name>
</gene>
<dbReference type="Pfam" id="PF00156">
    <property type="entry name" value="Pribosyltran"/>
    <property type="match status" value="1"/>
</dbReference>
<dbReference type="AlphaFoldDB" id="V4THE3"/>
<dbReference type="Proteomes" id="UP000017819">
    <property type="component" value="Unassembled WGS sequence"/>
</dbReference>
<accession>V4THE3</accession>
<protein>
    <submittedName>
        <fullName evidence="2">Protein-L-isoaspartate O-methyltransferase</fullName>
        <ecNumber evidence="2">2.1.1.77</ecNumber>
    </submittedName>
</protein>
<dbReference type="InterPro" id="IPR000836">
    <property type="entry name" value="PRTase_dom"/>
</dbReference>
<proteinExistence type="predicted"/>
<keyword evidence="3" id="KW-1185">Reference proteome</keyword>
<comment type="caution">
    <text evidence="2">The sequence shown here is derived from an EMBL/GenBank/DDBJ whole genome shotgun (WGS) entry which is preliminary data.</text>
</comment>